<dbReference type="PROSITE" id="PS51900">
    <property type="entry name" value="CB"/>
    <property type="match status" value="1"/>
</dbReference>
<sequence length="330" mass="37467">MTSKRIQFGGWLDDFAEHLSVERGLSPNTVEAYLRDLTMYGDWAAEQGYSPLATTRNEIRAFLSYREKDWCPSCRTTLDNAVAEEGLCGRCGSTVRAGVSRRSVARGLSALRGFYRYCVAMGRLQDDPTENVKHKAVSRRLPKSLSLKEIEDILCQPDTKKPAGVRDRAMLEVAYGSGLRVTELISLRLADLEFEEHFIRCRGKGGKERLVPLGKEARQWVERYIGQARPVHSRRHNEPALFLTQQGSSMTRQRFGQCVKRYAASAGIEASKVSPHVFRHSFATHLLEGDADLRAVQAMLGHVDISTTEIYTHVDRKRLRRVYDRYFPRA</sequence>
<keyword evidence="5" id="KW-0229">DNA integration</keyword>
<protein>
    <recommendedName>
        <fullName evidence="12">Tyrosine recombinase XerD</fullName>
    </recommendedName>
</protein>
<dbReference type="PROSITE" id="PS51898">
    <property type="entry name" value="TYR_RECOMBINASE"/>
    <property type="match status" value="1"/>
</dbReference>
<feature type="domain" description="Core-binding (CB)" evidence="10">
    <location>
        <begin position="6"/>
        <end position="119"/>
    </location>
</feature>
<dbReference type="Gene3D" id="1.10.150.130">
    <property type="match status" value="1"/>
</dbReference>
<dbReference type="GO" id="GO:0005737">
    <property type="term" value="C:cytoplasm"/>
    <property type="evidence" value="ECO:0007669"/>
    <property type="project" value="UniProtKB-SubCell"/>
</dbReference>
<dbReference type="Pfam" id="PF00589">
    <property type="entry name" value="Phage_integrase"/>
    <property type="match status" value="1"/>
</dbReference>
<evidence type="ECO:0000256" key="3">
    <source>
        <dbReference type="ARBA" id="ARBA00022618"/>
    </source>
</evidence>
<dbReference type="GO" id="GO:0003677">
    <property type="term" value="F:DNA binding"/>
    <property type="evidence" value="ECO:0007669"/>
    <property type="project" value="UniProtKB-KW"/>
</dbReference>
<dbReference type="SUPFAM" id="SSF56349">
    <property type="entry name" value="DNA breaking-rejoining enzymes"/>
    <property type="match status" value="1"/>
</dbReference>
<evidence type="ECO:0000256" key="7">
    <source>
        <dbReference type="ARBA" id="ARBA00023172"/>
    </source>
</evidence>
<dbReference type="GO" id="GO:0007059">
    <property type="term" value="P:chromosome segregation"/>
    <property type="evidence" value="ECO:0007669"/>
    <property type="project" value="UniProtKB-KW"/>
</dbReference>
<dbReference type="AlphaFoldDB" id="A0A382E011"/>
<name>A0A382E011_9ZZZZ</name>
<reference evidence="11" key="1">
    <citation type="submission" date="2018-05" db="EMBL/GenBank/DDBJ databases">
        <authorList>
            <person name="Lanie J.A."/>
            <person name="Ng W.-L."/>
            <person name="Kazmierczak K.M."/>
            <person name="Andrzejewski T.M."/>
            <person name="Davidsen T.M."/>
            <person name="Wayne K.J."/>
            <person name="Tettelin H."/>
            <person name="Glass J.I."/>
            <person name="Rusch D."/>
            <person name="Podicherti R."/>
            <person name="Tsui H.-C.T."/>
            <person name="Winkler M.E."/>
        </authorList>
    </citation>
    <scope>NUCLEOTIDE SEQUENCE</scope>
</reference>
<evidence type="ECO:0000256" key="1">
    <source>
        <dbReference type="ARBA" id="ARBA00004496"/>
    </source>
</evidence>
<dbReference type="InterPro" id="IPR002104">
    <property type="entry name" value="Integrase_catalytic"/>
</dbReference>
<dbReference type="GO" id="GO:0015074">
    <property type="term" value="P:DNA integration"/>
    <property type="evidence" value="ECO:0007669"/>
    <property type="project" value="UniProtKB-KW"/>
</dbReference>
<organism evidence="11">
    <name type="scientific">marine metagenome</name>
    <dbReference type="NCBI Taxonomy" id="408172"/>
    <lineage>
        <taxon>unclassified sequences</taxon>
        <taxon>metagenomes</taxon>
        <taxon>ecological metagenomes</taxon>
    </lineage>
</organism>
<feature type="domain" description="Tyr recombinase" evidence="9">
    <location>
        <begin position="140"/>
        <end position="324"/>
    </location>
</feature>
<keyword evidence="6" id="KW-0238">DNA-binding</keyword>
<dbReference type="InterPro" id="IPR044068">
    <property type="entry name" value="CB"/>
</dbReference>
<dbReference type="HAMAP" id="MF_01808">
    <property type="entry name" value="Recomb_XerC_XerD"/>
    <property type="match status" value="1"/>
</dbReference>
<evidence type="ECO:0000256" key="6">
    <source>
        <dbReference type="ARBA" id="ARBA00023125"/>
    </source>
</evidence>
<accession>A0A382E011</accession>
<dbReference type="GO" id="GO:0006310">
    <property type="term" value="P:DNA recombination"/>
    <property type="evidence" value="ECO:0007669"/>
    <property type="project" value="UniProtKB-KW"/>
</dbReference>
<dbReference type="PANTHER" id="PTHR30349">
    <property type="entry name" value="PHAGE INTEGRASE-RELATED"/>
    <property type="match status" value="1"/>
</dbReference>
<dbReference type="NCBIfam" id="NF001399">
    <property type="entry name" value="PRK00283.1"/>
    <property type="match status" value="1"/>
</dbReference>
<evidence type="ECO:0000256" key="4">
    <source>
        <dbReference type="ARBA" id="ARBA00022829"/>
    </source>
</evidence>
<dbReference type="InterPro" id="IPR050090">
    <property type="entry name" value="Tyrosine_recombinase_XerCD"/>
</dbReference>
<evidence type="ECO:0000259" key="10">
    <source>
        <dbReference type="PROSITE" id="PS51900"/>
    </source>
</evidence>
<dbReference type="EMBL" id="UINC01041683">
    <property type="protein sequence ID" value="SVB43293.1"/>
    <property type="molecule type" value="Genomic_DNA"/>
</dbReference>
<proteinExistence type="inferred from homology"/>
<dbReference type="SUPFAM" id="SSF47823">
    <property type="entry name" value="lambda integrase-like, N-terminal domain"/>
    <property type="match status" value="2"/>
</dbReference>
<dbReference type="InterPro" id="IPR023009">
    <property type="entry name" value="Tyrosine_recombinase_XerC/XerD"/>
</dbReference>
<dbReference type="Pfam" id="PF02899">
    <property type="entry name" value="Phage_int_SAM_1"/>
    <property type="match status" value="1"/>
</dbReference>
<dbReference type="PANTHER" id="PTHR30349:SF81">
    <property type="entry name" value="TYROSINE RECOMBINASE XERC"/>
    <property type="match status" value="1"/>
</dbReference>
<evidence type="ECO:0000256" key="5">
    <source>
        <dbReference type="ARBA" id="ARBA00022908"/>
    </source>
</evidence>
<dbReference type="InterPro" id="IPR010998">
    <property type="entry name" value="Integrase_recombinase_N"/>
</dbReference>
<dbReference type="InterPro" id="IPR011010">
    <property type="entry name" value="DNA_brk_join_enz"/>
</dbReference>
<keyword evidence="7" id="KW-0233">DNA recombination</keyword>
<evidence type="ECO:0000256" key="8">
    <source>
        <dbReference type="ARBA" id="ARBA00023306"/>
    </source>
</evidence>
<keyword evidence="2" id="KW-0963">Cytoplasm</keyword>
<keyword evidence="3" id="KW-0132">Cell division</keyword>
<dbReference type="Gene3D" id="1.10.443.10">
    <property type="entry name" value="Intergrase catalytic core"/>
    <property type="match status" value="1"/>
</dbReference>
<evidence type="ECO:0000256" key="2">
    <source>
        <dbReference type="ARBA" id="ARBA00022490"/>
    </source>
</evidence>
<evidence type="ECO:0008006" key="12">
    <source>
        <dbReference type="Google" id="ProtNLM"/>
    </source>
</evidence>
<dbReference type="InterPro" id="IPR004107">
    <property type="entry name" value="Integrase_SAM-like_N"/>
</dbReference>
<evidence type="ECO:0000259" key="9">
    <source>
        <dbReference type="PROSITE" id="PS51898"/>
    </source>
</evidence>
<keyword evidence="8" id="KW-0131">Cell cycle</keyword>
<gene>
    <name evidence="11" type="ORF">METZ01_LOCUS196147</name>
</gene>
<dbReference type="InterPro" id="IPR013762">
    <property type="entry name" value="Integrase-like_cat_sf"/>
</dbReference>
<dbReference type="GO" id="GO:0051301">
    <property type="term" value="P:cell division"/>
    <property type="evidence" value="ECO:0007669"/>
    <property type="project" value="UniProtKB-KW"/>
</dbReference>
<dbReference type="CDD" id="cd00798">
    <property type="entry name" value="INT_XerDC_C"/>
    <property type="match status" value="1"/>
</dbReference>
<evidence type="ECO:0000313" key="11">
    <source>
        <dbReference type="EMBL" id="SVB43293.1"/>
    </source>
</evidence>
<keyword evidence="4" id="KW-0159">Chromosome partition</keyword>
<comment type="subcellular location">
    <subcellularLocation>
        <location evidence="1">Cytoplasm</location>
    </subcellularLocation>
</comment>